<dbReference type="AlphaFoldDB" id="A0A9D4BU39"/>
<gene>
    <name evidence="2" type="ORF">DPMN_069133</name>
</gene>
<feature type="compositionally biased region" description="Basic and acidic residues" evidence="1">
    <location>
        <begin position="947"/>
        <end position="957"/>
    </location>
</feature>
<feature type="region of interest" description="Disordered" evidence="1">
    <location>
        <begin position="513"/>
        <end position="548"/>
    </location>
</feature>
<feature type="compositionally biased region" description="Basic and acidic residues" evidence="1">
    <location>
        <begin position="617"/>
        <end position="636"/>
    </location>
</feature>
<accession>A0A9D4BU39</accession>
<feature type="compositionally biased region" description="Basic residues" evidence="1">
    <location>
        <begin position="443"/>
        <end position="455"/>
    </location>
</feature>
<feature type="region of interest" description="Disordered" evidence="1">
    <location>
        <begin position="1000"/>
        <end position="1031"/>
    </location>
</feature>
<feature type="compositionally biased region" description="Polar residues" evidence="1">
    <location>
        <begin position="881"/>
        <end position="896"/>
    </location>
</feature>
<feature type="compositionally biased region" description="Basic and acidic residues" evidence="1">
    <location>
        <begin position="652"/>
        <end position="662"/>
    </location>
</feature>
<feature type="region of interest" description="Disordered" evidence="1">
    <location>
        <begin position="592"/>
        <end position="662"/>
    </location>
</feature>
<feature type="region of interest" description="Disordered" evidence="1">
    <location>
        <begin position="823"/>
        <end position="983"/>
    </location>
</feature>
<reference evidence="2" key="1">
    <citation type="journal article" date="2019" name="bioRxiv">
        <title>The Genome of the Zebra Mussel, Dreissena polymorpha: A Resource for Invasive Species Research.</title>
        <authorList>
            <person name="McCartney M.A."/>
            <person name="Auch B."/>
            <person name="Kono T."/>
            <person name="Mallez S."/>
            <person name="Zhang Y."/>
            <person name="Obille A."/>
            <person name="Becker A."/>
            <person name="Abrahante J.E."/>
            <person name="Garbe J."/>
            <person name="Badalamenti J.P."/>
            <person name="Herman A."/>
            <person name="Mangelson H."/>
            <person name="Liachko I."/>
            <person name="Sullivan S."/>
            <person name="Sone E.D."/>
            <person name="Koren S."/>
            <person name="Silverstein K.A.T."/>
            <person name="Beckman K.B."/>
            <person name="Gohl D.M."/>
        </authorList>
    </citation>
    <scope>NUCLEOTIDE SEQUENCE</scope>
    <source>
        <strain evidence="2">Duluth1</strain>
        <tissue evidence="2">Whole animal</tissue>
    </source>
</reference>
<feature type="region of interest" description="Disordered" evidence="1">
    <location>
        <begin position="712"/>
        <end position="747"/>
    </location>
</feature>
<protein>
    <submittedName>
        <fullName evidence="2">Uncharacterized protein</fullName>
    </submittedName>
</protein>
<organism evidence="2 3">
    <name type="scientific">Dreissena polymorpha</name>
    <name type="common">Zebra mussel</name>
    <name type="synonym">Mytilus polymorpha</name>
    <dbReference type="NCBI Taxonomy" id="45954"/>
    <lineage>
        <taxon>Eukaryota</taxon>
        <taxon>Metazoa</taxon>
        <taxon>Spiralia</taxon>
        <taxon>Lophotrochozoa</taxon>
        <taxon>Mollusca</taxon>
        <taxon>Bivalvia</taxon>
        <taxon>Autobranchia</taxon>
        <taxon>Heteroconchia</taxon>
        <taxon>Euheterodonta</taxon>
        <taxon>Imparidentia</taxon>
        <taxon>Neoheterodontei</taxon>
        <taxon>Myida</taxon>
        <taxon>Dreissenoidea</taxon>
        <taxon>Dreissenidae</taxon>
        <taxon>Dreissena</taxon>
    </lineage>
</organism>
<feature type="region of interest" description="Disordered" evidence="1">
    <location>
        <begin position="441"/>
        <end position="473"/>
    </location>
</feature>
<dbReference type="EMBL" id="JAIWYP010000014">
    <property type="protein sequence ID" value="KAH3709670.1"/>
    <property type="molecule type" value="Genomic_DNA"/>
</dbReference>
<keyword evidence="3" id="KW-1185">Reference proteome</keyword>
<feature type="compositionally biased region" description="Polar residues" evidence="1">
    <location>
        <begin position="527"/>
        <end position="539"/>
    </location>
</feature>
<feature type="compositionally biased region" description="Basic residues" evidence="1">
    <location>
        <begin position="598"/>
        <end position="616"/>
    </location>
</feature>
<feature type="compositionally biased region" description="Polar residues" evidence="1">
    <location>
        <begin position="555"/>
        <end position="565"/>
    </location>
</feature>
<feature type="compositionally biased region" description="Basic and acidic residues" evidence="1">
    <location>
        <begin position="853"/>
        <end position="866"/>
    </location>
</feature>
<comment type="caution">
    <text evidence="2">The sequence shown here is derived from an EMBL/GenBank/DDBJ whole genome shotgun (WGS) entry which is preliminary data.</text>
</comment>
<feature type="region of interest" description="Disordered" evidence="1">
    <location>
        <begin position="555"/>
        <end position="574"/>
    </location>
</feature>
<proteinExistence type="predicted"/>
<feature type="region of interest" description="Disordered" evidence="1">
    <location>
        <begin position="132"/>
        <end position="163"/>
    </location>
</feature>
<evidence type="ECO:0000256" key="1">
    <source>
        <dbReference type="SAM" id="MobiDB-lite"/>
    </source>
</evidence>
<evidence type="ECO:0000313" key="3">
    <source>
        <dbReference type="Proteomes" id="UP000828390"/>
    </source>
</evidence>
<evidence type="ECO:0000313" key="2">
    <source>
        <dbReference type="EMBL" id="KAH3709670.1"/>
    </source>
</evidence>
<feature type="compositionally biased region" description="Basic and acidic residues" evidence="1">
    <location>
        <begin position="736"/>
        <end position="745"/>
    </location>
</feature>
<sequence length="1056" mass="120845">MLRKYEIEENNKLPEAVNKKHHLYEVYRSQITTAVFNKGLRKPRHRETNEEQEMLEKHESSFKTGIRNVACHGRYGNIHRADEDEEYSSTASDMADDSLVFYEHIGSFRHRLVHLSREKGKLQSIPVQSIGDNADVGGSTSMQHDCSDLQRAQSYSKTSSKAHTTMKSLSSVLSIHPSHNTLQAPDSTNYDSFEHSTEEIEKLRQRKYSKISNGQQFKQRSKSAIGQLSDSRSRFREFQSLFRRQCSAGFRLHSDMSQLVDYATQQKDEKRFEGKIGDNGKRIRTAGMYDDNNDGQFGGERKVVRKNLKELQGIRQRRLLNESSGNEGTVTNKDKQTIAQIGTKSGSEANKVEYLAIAFGSKDKNKQPSTNITIHLACDGINRISPPPVISNELDFDRGSFTSLEPDLELEFNDVIDVTQLEGIDEIETIDPEEFERKLKEERRRHKKRRKRRESKKAESDYETNNFGMKVTKDEHDDGSFKLTDTASMENHAHRWIKKKEKVVVTADEKLHDTGIPEGNVRDLVPNGTSKRASGNDSLLSRKADDVDCNRQMYQTTGHEQLTETPKTDDDSELEAGDKALKAKVNVSFKKVTDTRQSRGRKGKTKKITSIKRRSKSEKSDKEKSGERKMDNDTSGKGHQKKTKKLTRERKSRSTSDQRKWDSINNIDEFDMEKAKTIMKVMSETETEHSPPLDFENLPSIKVQLSKLLGSHQTTTGLPNKIDNLKENTESSNEEIEGKSKKNETENFDFTTRSLSAKAHDFMRSRLKKSISMPGLADLCKLHTQMDPVSKEELKRPINVPVYLPSFPQRSIILKKQFKSNPKRVQYRRDQRSMSLTHSDLQDMVPWQQEEDTTNRSELEPVREETLITPTPEPVMEREPTPQQNLQVKSPDTCRSVTPPKKKEIVKKEKKEKKPKTPELPPEQTEDEQPSPTPVSKATTPTPQPSEEFHSSREASFIREPSVPELPPIEIPELPEIPEKKRYESKVVKKEMKLIEVTPELPPEKKKLPPPPKIRPSYKPSPASRRSKVAEAPVTIQEVRMLSDPLDFLAKYCIIK</sequence>
<name>A0A9D4BU39_DREPO</name>
<dbReference type="Proteomes" id="UP000828390">
    <property type="component" value="Unassembled WGS sequence"/>
</dbReference>
<feature type="compositionally biased region" description="Polar residues" evidence="1">
    <location>
        <begin position="138"/>
        <end position="163"/>
    </location>
</feature>
<reference evidence="2" key="2">
    <citation type="submission" date="2020-11" db="EMBL/GenBank/DDBJ databases">
        <authorList>
            <person name="McCartney M.A."/>
            <person name="Auch B."/>
            <person name="Kono T."/>
            <person name="Mallez S."/>
            <person name="Becker A."/>
            <person name="Gohl D.M."/>
            <person name="Silverstein K.A.T."/>
            <person name="Koren S."/>
            <person name="Bechman K.B."/>
            <person name="Herman A."/>
            <person name="Abrahante J.E."/>
            <person name="Garbe J."/>
        </authorList>
    </citation>
    <scope>NUCLEOTIDE SEQUENCE</scope>
    <source>
        <strain evidence="2">Duluth1</strain>
        <tissue evidence="2">Whole animal</tissue>
    </source>
</reference>
<feature type="compositionally biased region" description="Basic residues" evidence="1">
    <location>
        <begin position="638"/>
        <end position="651"/>
    </location>
</feature>